<organism evidence="6">
    <name type="scientific">marine metagenome</name>
    <dbReference type="NCBI Taxonomy" id="408172"/>
    <lineage>
        <taxon>unclassified sequences</taxon>
        <taxon>metagenomes</taxon>
        <taxon>ecological metagenomes</taxon>
    </lineage>
</organism>
<reference evidence="6" key="1">
    <citation type="submission" date="2018-05" db="EMBL/GenBank/DDBJ databases">
        <authorList>
            <person name="Lanie J.A."/>
            <person name="Ng W.-L."/>
            <person name="Kazmierczak K.M."/>
            <person name="Andrzejewski T.M."/>
            <person name="Davidsen T.M."/>
            <person name="Wayne K.J."/>
            <person name="Tettelin H."/>
            <person name="Glass J.I."/>
            <person name="Rusch D."/>
            <person name="Podicherti R."/>
            <person name="Tsui H.-C.T."/>
            <person name="Winkler M.E."/>
        </authorList>
    </citation>
    <scope>NUCLEOTIDE SEQUENCE</scope>
</reference>
<dbReference type="InterPro" id="IPR002033">
    <property type="entry name" value="TatC"/>
</dbReference>
<keyword evidence="3 5" id="KW-1133">Transmembrane helix</keyword>
<keyword evidence="2 5" id="KW-0812">Transmembrane</keyword>
<dbReference type="Pfam" id="PF00902">
    <property type="entry name" value="TatC"/>
    <property type="match status" value="1"/>
</dbReference>
<evidence type="ECO:0000256" key="1">
    <source>
        <dbReference type="ARBA" id="ARBA00004141"/>
    </source>
</evidence>
<proteinExistence type="predicted"/>
<protein>
    <recommendedName>
        <fullName evidence="7">Twin-arginine translocase subunit TatC</fullName>
    </recommendedName>
</protein>
<dbReference type="GO" id="GO:0016020">
    <property type="term" value="C:membrane"/>
    <property type="evidence" value="ECO:0007669"/>
    <property type="project" value="UniProtKB-SubCell"/>
</dbReference>
<evidence type="ECO:0000256" key="4">
    <source>
        <dbReference type="ARBA" id="ARBA00023136"/>
    </source>
</evidence>
<comment type="subcellular location">
    <subcellularLocation>
        <location evidence="1">Membrane</location>
        <topology evidence="1">Multi-pass membrane protein</topology>
    </subcellularLocation>
</comment>
<feature type="non-terminal residue" evidence="6">
    <location>
        <position position="89"/>
    </location>
</feature>
<evidence type="ECO:0000256" key="2">
    <source>
        <dbReference type="ARBA" id="ARBA00022692"/>
    </source>
</evidence>
<sequence>MTTDQQKVEMSFLEHLEIFRWHLIRSLVAVLFFTIVAFIFKSIVFDNILLAPKNPDFLTYRLLCYISRQLNMGETLCMQELPFILMNIS</sequence>
<keyword evidence="4 5" id="KW-0472">Membrane</keyword>
<evidence type="ECO:0000313" key="6">
    <source>
        <dbReference type="EMBL" id="SVC88429.1"/>
    </source>
</evidence>
<feature type="transmembrane region" description="Helical" evidence="5">
    <location>
        <begin position="20"/>
        <end position="40"/>
    </location>
</feature>
<dbReference type="EMBL" id="UINC01116581">
    <property type="protein sequence ID" value="SVC88429.1"/>
    <property type="molecule type" value="Genomic_DNA"/>
</dbReference>
<evidence type="ECO:0000256" key="5">
    <source>
        <dbReference type="SAM" id="Phobius"/>
    </source>
</evidence>
<accession>A0A382QSF1</accession>
<evidence type="ECO:0000256" key="3">
    <source>
        <dbReference type="ARBA" id="ARBA00022989"/>
    </source>
</evidence>
<evidence type="ECO:0008006" key="7">
    <source>
        <dbReference type="Google" id="ProtNLM"/>
    </source>
</evidence>
<name>A0A382QSF1_9ZZZZ</name>
<dbReference type="AlphaFoldDB" id="A0A382QSF1"/>
<gene>
    <name evidence="6" type="ORF">METZ01_LOCUS341283</name>
</gene>